<evidence type="ECO:0000313" key="3">
    <source>
        <dbReference type="Proteomes" id="UP000233551"/>
    </source>
</evidence>
<feature type="signal peptide" evidence="1">
    <location>
        <begin position="1"/>
        <end position="23"/>
    </location>
</feature>
<feature type="chain" id="PRO_5014113868" evidence="1">
    <location>
        <begin position="24"/>
        <end position="78"/>
    </location>
</feature>
<keyword evidence="1" id="KW-0732">Signal</keyword>
<gene>
    <name evidence="2" type="ORF">CRG98_018906</name>
</gene>
<proteinExistence type="predicted"/>
<dbReference type="Proteomes" id="UP000233551">
    <property type="component" value="Unassembled WGS sequence"/>
</dbReference>
<evidence type="ECO:0000313" key="2">
    <source>
        <dbReference type="EMBL" id="PKI60703.1"/>
    </source>
</evidence>
<protein>
    <submittedName>
        <fullName evidence="2">Uncharacterized protein</fullName>
    </submittedName>
</protein>
<keyword evidence="3" id="KW-1185">Reference proteome</keyword>
<dbReference type="AlphaFoldDB" id="A0A2I0JXY9"/>
<evidence type="ECO:0000256" key="1">
    <source>
        <dbReference type="SAM" id="SignalP"/>
    </source>
</evidence>
<comment type="caution">
    <text evidence="2">The sequence shown here is derived from an EMBL/GenBank/DDBJ whole genome shotgun (WGS) entry which is preliminary data.</text>
</comment>
<accession>A0A2I0JXY9</accession>
<organism evidence="2 3">
    <name type="scientific">Punica granatum</name>
    <name type="common">Pomegranate</name>
    <dbReference type="NCBI Taxonomy" id="22663"/>
    <lineage>
        <taxon>Eukaryota</taxon>
        <taxon>Viridiplantae</taxon>
        <taxon>Streptophyta</taxon>
        <taxon>Embryophyta</taxon>
        <taxon>Tracheophyta</taxon>
        <taxon>Spermatophyta</taxon>
        <taxon>Magnoliopsida</taxon>
        <taxon>eudicotyledons</taxon>
        <taxon>Gunneridae</taxon>
        <taxon>Pentapetalae</taxon>
        <taxon>rosids</taxon>
        <taxon>malvids</taxon>
        <taxon>Myrtales</taxon>
        <taxon>Lythraceae</taxon>
        <taxon>Punica</taxon>
    </lineage>
</organism>
<dbReference type="EMBL" id="PGOL01001129">
    <property type="protein sequence ID" value="PKI60703.1"/>
    <property type="molecule type" value="Genomic_DNA"/>
</dbReference>
<sequence length="78" mass="8424">MAWRGVSMLHFELLTELVDDFVAQVLGVVGDDCRGDSVSSDDVAVRTRMWTLVEACMCAFGSRGLGVSTFLGILDGHT</sequence>
<reference evidence="2 3" key="1">
    <citation type="submission" date="2017-11" db="EMBL/GenBank/DDBJ databases">
        <title>De-novo sequencing of pomegranate (Punica granatum L.) genome.</title>
        <authorList>
            <person name="Akparov Z."/>
            <person name="Amiraslanov A."/>
            <person name="Hajiyeva S."/>
            <person name="Abbasov M."/>
            <person name="Kaur K."/>
            <person name="Hamwieh A."/>
            <person name="Solovyev V."/>
            <person name="Salamov A."/>
            <person name="Braich B."/>
            <person name="Kosarev P."/>
            <person name="Mahmoud A."/>
            <person name="Hajiyev E."/>
            <person name="Babayeva S."/>
            <person name="Izzatullayeva V."/>
            <person name="Mammadov A."/>
            <person name="Mammadov A."/>
            <person name="Sharifova S."/>
            <person name="Ojaghi J."/>
            <person name="Eynullazada K."/>
            <person name="Bayramov B."/>
            <person name="Abdulazimova A."/>
            <person name="Shahmuradov I."/>
        </authorList>
    </citation>
    <scope>NUCLEOTIDE SEQUENCE [LARGE SCALE GENOMIC DNA]</scope>
    <source>
        <strain evidence="3">cv. AG2017</strain>
        <tissue evidence="2">Leaf</tissue>
    </source>
</reference>
<name>A0A2I0JXY9_PUNGR</name>